<dbReference type="PROSITE" id="PS50089">
    <property type="entry name" value="ZF_RING_2"/>
    <property type="match status" value="1"/>
</dbReference>
<evidence type="ECO:0000256" key="11">
    <source>
        <dbReference type="ARBA" id="ARBA00022771"/>
    </source>
</evidence>
<dbReference type="GO" id="GO:0061630">
    <property type="term" value="F:ubiquitin protein ligase activity"/>
    <property type="evidence" value="ECO:0007669"/>
    <property type="project" value="UniProtKB-EC"/>
</dbReference>
<accession>A0A336MIV3</accession>
<feature type="domain" description="RING-type" evidence="20">
    <location>
        <begin position="242"/>
        <end position="280"/>
    </location>
</feature>
<evidence type="ECO:0000256" key="9">
    <source>
        <dbReference type="ARBA" id="ARBA00022692"/>
    </source>
</evidence>
<protein>
    <recommendedName>
        <fullName evidence="5">RING-type E3 ubiquitin transferase</fullName>
        <ecNumber evidence="5">2.3.2.27</ecNumber>
    </recommendedName>
</protein>
<keyword evidence="6" id="KW-0813">Transport</keyword>
<keyword evidence="9 19" id="KW-0812">Transmembrane</keyword>
<keyword evidence="8" id="KW-0808">Transferase</keyword>
<gene>
    <name evidence="21" type="primary">CSON012953</name>
</gene>
<evidence type="ECO:0000256" key="4">
    <source>
        <dbReference type="ARBA" id="ARBA00008704"/>
    </source>
</evidence>
<dbReference type="PROSITE" id="PS00518">
    <property type="entry name" value="ZF_RING_1"/>
    <property type="match status" value="1"/>
</dbReference>
<evidence type="ECO:0000256" key="15">
    <source>
        <dbReference type="ARBA" id="ARBA00022989"/>
    </source>
</evidence>
<feature type="transmembrane region" description="Helical" evidence="19">
    <location>
        <begin position="186"/>
        <end position="207"/>
    </location>
</feature>
<comment type="catalytic activity">
    <reaction evidence="1">
        <text>S-ubiquitinyl-[E2 ubiquitin-conjugating enzyme]-L-cysteine + [acceptor protein]-L-lysine = [E2 ubiquitin-conjugating enzyme]-L-cysteine + N(6)-ubiquitinyl-[acceptor protein]-L-lysine.</text>
        <dbReference type="EC" id="2.3.2.27"/>
    </reaction>
</comment>
<keyword evidence="11 18" id="KW-0863">Zinc-finger</keyword>
<evidence type="ECO:0000256" key="13">
    <source>
        <dbReference type="ARBA" id="ARBA00022833"/>
    </source>
</evidence>
<dbReference type="Gene3D" id="3.30.40.10">
    <property type="entry name" value="Zinc/RING finger domain, C3HC4 (zinc finger)"/>
    <property type="match status" value="1"/>
</dbReference>
<dbReference type="CDD" id="cd16527">
    <property type="entry name" value="RING-HC_PEX10"/>
    <property type="match status" value="1"/>
</dbReference>
<organism evidence="21">
    <name type="scientific">Culicoides sonorensis</name>
    <name type="common">Biting midge</name>
    <dbReference type="NCBI Taxonomy" id="179676"/>
    <lineage>
        <taxon>Eukaryota</taxon>
        <taxon>Metazoa</taxon>
        <taxon>Ecdysozoa</taxon>
        <taxon>Arthropoda</taxon>
        <taxon>Hexapoda</taxon>
        <taxon>Insecta</taxon>
        <taxon>Pterygota</taxon>
        <taxon>Neoptera</taxon>
        <taxon>Endopterygota</taxon>
        <taxon>Diptera</taxon>
        <taxon>Nematocera</taxon>
        <taxon>Chironomoidea</taxon>
        <taxon>Ceratopogonidae</taxon>
        <taxon>Ceratopogoninae</taxon>
        <taxon>Culicoides</taxon>
        <taxon>Monoculicoides</taxon>
    </lineage>
</organism>
<proteinExistence type="inferred from homology"/>
<evidence type="ECO:0000256" key="14">
    <source>
        <dbReference type="ARBA" id="ARBA00022927"/>
    </source>
</evidence>
<dbReference type="Pfam" id="PF13920">
    <property type="entry name" value="zf-C3HC4_3"/>
    <property type="match status" value="1"/>
</dbReference>
<dbReference type="InterPro" id="IPR025654">
    <property type="entry name" value="PEX2/10"/>
</dbReference>
<dbReference type="EMBL" id="UFQT01000635">
    <property type="protein sequence ID" value="SSX25978.1"/>
    <property type="molecule type" value="Genomic_DNA"/>
</dbReference>
<dbReference type="VEuPathDB" id="VectorBase:CSON012953"/>
<dbReference type="InterPro" id="IPR001841">
    <property type="entry name" value="Znf_RING"/>
</dbReference>
<keyword evidence="10" id="KW-0479">Metal-binding</keyword>
<comment type="subcellular location">
    <subcellularLocation>
        <location evidence="2">Peroxisome membrane</location>
        <topology evidence="2">Multi-pass membrane protein</topology>
    </subcellularLocation>
</comment>
<dbReference type="EC" id="2.3.2.27" evidence="5"/>
<sequence>MSLFLSKAGQAEIIRSAQKDNQFIDEIYLTVSELLRRYSQNLWIKFDTHIKTLTNIFYYSFHSILGIQTLGEEYTGVIQIDQNYKSLPSRLLQVICYVLEFAGESALRRAISVIKVNVQKNNDLLPNAKRVIIRFFETLLDFIPFIQSIHRGLFYLNGNKYHISKRFTGINYVLVRYWLKQDHSVYGYKILGIITLIQAFMSITFYLKRQFEKNQENTRNCNLVDSQNTTDEVIRSGSGKICVLCMDVRTNASAIRCGHIFCYDCIMDWIETKNECPICREPTKPSNVMFLMNYE</sequence>
<dbReference type="InterPro" id="IPR006845">
    <property type="entry name" value="Pex_N"/>
</dbReference>
<evidence type="ECO:0000256" key="16">
    <source>
        <dbReference type="ARBA" id="ARBA00023136"/>
    </source>
</evidence>
<dbReference type="Pfam" id="PF04757">
    <property type="entry name" value="Pex2_Pex12"/>
    <property type="match status" value="1"/>
</dbReference>
<keyword evidence="13" id="KW-0862">Zinc</keyword>
<evidence type="ECO:0000256" key="10">
    <source>
        <dbReference type="ARBA" id="ARBA00022723"/>
    </source>
</evidence>
<comment type="pathway">
    <text evidence="3">Protein modification; protein ubiquitination.</text>
</comment>
<dbReference type="PANTHER" id="PTHR23350:SF0">
    <property type="entry name" value="PEROXISOME BIOGENESIS FACTOR 10"/>
    <property type="match status" value="1"/>
</dbReference>
<dbReference type="OMA" id="YCDVVQL"/>
<keyword evidence="16 19" id="KW-0472">Membrane</keyword>
<keyword evidence="17" id="KW-0576">Peroxisome</keyword>
<keyword evidence="12" id="KW-0833">Ubl conjugation pathway</keyword>
<dbReference type="PANTHER" id="PTHR23350">
    <property type="entry name" value="PEROXISOME ASSEMBLY PROTEIN 10"/>
    <property type="match status" value="1"/>
</dbReference>
<evidence type="ECO:0000256" key="1">
    <source>
        <dbReference type="ARBA" id="ARBA00000900"/>
    </source>
</evidence>
<dbReference type="GO" id="GO:0016558">
    <property type="term" value="P:protein import into peroxisome matrix"/>
    <property type="evidence" value="ECO:0007669"/>
    <property type="project" value="InterPro"/>
</dbReference>
<evidence type="ECO:0000313" key="21">
    <source>
        <dbReference type="EMBL" id="SSX25978.1"/>
    </source>
</evidence>
<dbReference type="GO" id="GO:0005778">
    <property type="term" value="C:peroxisomal membrane"/>
    <property type="evidence" value="ECO:0007669"/>
    <property type="project" value="UniProtKB-SubCell"/>
</dbReference>
<dbReference type="SUPFAM" id="SSF57850">
    <property type="entry name" value="RING/U-box"/>
    <property type="match status" value="1"/>
</dbReference>
<evidence type="ECO:0000256" key="19">
    <source>
        <dbReference type="SAM" id="Phobius"/>
    </source>
</evidence>
<name>A0A336MIV3_CULSO</name>
<evidence type="ECO:0000256" key="8">
    <source>
        <dbReference type="ARBA" id="ARBA00022679"/>
    </source>
</evidence>
<dbReference type="AlphaFoldDB" id="A0A336MIV3"/>
<dbReference type="GO" id="GO:0008270">
    <property type="term" value="F:zinc ion binding"/>
    <property type="evidence" value="ECO:0007669"/>
    <property type="project" value="UniProtKB-KW"/>
</dbReference>
<evidence type="ECO:0000256" key="2">
    <source>
        <dbReference type="ARBA" id="ARBA00004585"/>
    </source>
</evidence>
<dbReference type="InterPro" id="IPR017907">
    <property type="entry name" value="Znf_RING_CS"/>
</dbReference>
<evidence type="ECO:0000256" key="3">
    <source>
        <dbReference type="ARBA" id="ARBA00004906"/>
    </source>
</evidence>
<reference evidence="21" key="1">
    <citation type="submission" date="2018-07" db="EMBL/GenBank/DDBJ databases">
        <authorList>
            <person name="Quirk P.G."/>
            <person name="Krulwich T.A."/>
        </authorList>
    </citation>
    <scope>NUCLEOTIDE SEQUENCE</scope>
</reference>
<dbReference type="InterPro" id="IPR013083">
    <property type="entry name" value="Znf_RING/FYVE/PHD"/>
</dbReference>
<evidence type="ECO:0000259" key="20">
    <source>
        <dbReference type="PROSITE" id="PS50089"/>
    </source>
</evidence>
<keyword evidence="15 19" id="KW-1133">Transmembrane helix</keyword>
<evidence type="ECO:0000256" key="12">
    <source>
        <dbReference type="ARBA" id="ARBA00022786"/>
    </source>
</evidence>
<keyword evidence="7" id="KW-0962">Peroxisome biogenesis</keyword>
<dbReference type="SMART" id="SM00184">
    <property type="entry name" value="RING"/>
    <property type="match status" value="1"/>
</dbReference>
<evidence type="ECO:0000256" key="17">
    <source>
        <dbReference type="ARBA" id="ARBA00023140"/>
    </source>
</evidence>
<evidence type="ECO:0000256" key="5">
    <source>
        <dbReference type="ARBA" id="ARBA00012483"/>
    </source>
</evidence>
<keyword evidence="14" id="KW-0653">Protein transport</keyword>
<evidence type="ECO:0000256" key="7">
    <source>
        <dbReference type="ARBA" id="ARBA00022593"/>
    </source>
</evidence>
<evidence type="ECO:0000256" key="6">
    <source>
        <dbReference type="ARBA" id="ARBA00022448"/>
    </source>
</evidence>
<comment type="similarity">
    <text evidence="4">Belongs to the pex2/pex10/pex12 family.</text>
</comment>
<evidence type="ECO:0000256" key="18">
    <source>
        <dbReference type="PROSITE-ProRule" id="PRU00175"/>
    </source>
</evidence>